<dbReference type="EMBL" id="ABEU02000019">
    <property type="protein sequence ID" value="PNR34177.1"/>
    <property type="molecule type" value="Genomic_DNA"/>
</dbReference>
<dbReference type="PANTHER" id="PTHR23308">
    <property type="entry name" value="NUCLEAR INHIBITOR OF PROTEIN PHOSPHATASE-1"/>
    <property type="match status" value="1"/>
</dbReference>
<keyword evidence="4" id="KW-1185">Reference proteome</keyword>
<protein>
    <recommendedName>
        <fullName evidence="1">FHA domain-containing protein</fullName>
    </recommendedName>
</protein>
<dbReference type="PaxDb" id="3218-PP1S449_10V6.1"/>
<dbReference type="Gene3D" id="2.60.200.20">
    <property type="match status" value="1"/>
</dbReference>
<evidence type="ECO:0000313" key="2">
    <source>
        <dbReference type="EMBL" id="PNR34177.1"/>
    </source>
</evidence>
<dbReference type="Gramene" id="Pp3c19_11080V3.1">
    <property type="protein sequence ID" value="PAC:32937969.CDS.1"/>
    <property type="gene ID" value="Pp3c19_11080"/>
</dbReference>
<reference evidence="2 4" key="2">
    <citation type="journal article" date="2018" name="Plant J.">
        <title>The Physcomitrella patens chromosome-scale assembly reveals moss genome structure and evolution.</title>
        <authorList>
            <person name="Lang D."/>
            <person name="Ullrich K.K."/>
            <person name="Murat F."/>
            <person name="Fuchs J."/>
            <person name="Jenkins J."/>
            <person name="Haas F.B."/>
            <person name="Piednoel M."/>
            <person name="Gundlach H."/>
            <person name="Van Bel M."/>
            <person name="Meyberg R."/>
            <person name="Vives C."/>
            <person name="Morata J."/>
            <person name="Symeonidi A."/>
            <person name="Hiss M."/>
            <person name="Muchero W."/>
            <person name="Kamisugi Y."/>
            <person name="Saleh O."/>
            <person name="Blanc G."/>
            <person name="Decker E.L."/>
            <person name="van Gessel N."/>
            <person name="Grimwood J."/>
            <person name="Hayes R.D."/>
            <person name="Graham S.W."/>
            <person name="Gunter L.E."/>
            <person name="McDaniel S.F."/>
            <person name="Hoernstein S.N.W."/>
            <person name="Larsson A."/>
            <person name="Li F.W."/>
            <person name="Perroud P.F."/>
            <person name="Phillips J."/>
            <person name="Ranjan P."/>
            <person name="Rokshar D.S."/>
            <person name="Rothfels C.J."/>
            <person name="Schneider L."/>
            <person name="Shu S."/>
            <person name="Stevenson D.W."/>
            <person name="Thummler F."/>
            <person name="Tillich M."/>
            <person name="Villarreal Aguilar J.C."/>
            <person name="Widiez T."/>
            <person name="Wong G.K."/>
            <person name="Wymore A."/>
            <person name="Zhang Y."/>
            <person name="Zimmer A.D."/>
            <person name="Quatrano R.S."/>
            <person name="Mayer K.F.X."/>
            <person name="Goodstein D."/>
            <person name="Casacuberta J.M."/>
            <person name="Vandepoele K."/>
            <person name="Reski R."/>
            <person name="Cuming A.C."/>
            <person name="Tuskan G.A."/>
            <person name="Maumus F."/>
            <person name="Salse J."/>
            <person name="Schmutz J."/>
            <person name="Rensing S.A."/>
        </authorList>
    </citation>
    <scope>NUCLEOTIDE SEQUENCE [LARGE SCALE GENOMIC DNA]</scope>
    <source>
        <strain evidence="3 4">cv. Gransden 2004</strain>
    </source>
</reference>
<gene>
    <name evidence="2" type="ORF">PHYPA_023994</name>
</gene>
<dbReference type="SMART" id="SM00240">
    <property type="entry name" value="FHA"/>
    <property type="match status" value="1"/>
</dbReference>
<dbReference type="Pfam" id="PF00498">
    <property type="entry name" value="FHA"/>
    <property type="match status" value="1"/>
</dbReference>
<organism evidence="2">
    <name type="scientific">Physcomitrium patens</name>
    <name type="common">Spreading-leaved earth moss</name>
    <name type="synonym">Physcomitrella patens</name>
    <dbReference type="NCBI Taxonomy" id="3218"/>
    <lineage>
        <taxon>Eukaryota</taxon>
        <taxon>Viridiplantae</taxon>
        <taxon>Streptophyta</taxon>
        <taxon>Embryophyta</taxon>
        <taxon>Bryophyta</taxon>
        <taxon>Bryophytina</taxon>
        <taxon>Bryopsida</taxon>
        <taxon>Funariidae</taxon>
        <taxon>Funariales</taxon>
        <taxon>Funariaceae</taxon>
        <taxon>Physcomitrium</taxon>
    </lineage>
</organism>
<evidence type="ECO:0000313" key="4">
    <source>
        <dbReference type="Proteomes" id="UP000006727"/>
    </source>
</evidence>
<name>A0A2K1IY34_PHYPA</name>
<dbReference type="Proteomes" id="UP000006727">
    <property type="component" value="Chromosome 19"/>
</dbReference>
<evidence type="ECO:0000259" key="1">
    <source>
        <dbReference type="PROSITE" id="PS50006"/>
    </source>
</evidence>
<dbReference type="PROSITE" id="PS50006">
    <property type="entry name" value="FHA_DOMAIN"/>
    <property type="match status" value="1"/>
</dbReference>
<feature type="domain" description="FHA" evidence="1">
    <location>
        <begin position="28"/>
        <end position="77"/>
    </location>
</feature>
<proteinExistence type="predicted"/>
<dbReference type="EnsemblPlants" id="Pp3c19_11080V3.1">
    <property type="protein sequence ID" value="PAC:32937969.CDS.1"/>
    <property type="gene ID" value="Pp3c19_11080"/>
</dbReference>
<reference evidence="2 4" key="1">
    <citation type="journal article" date="2008" name="Science">
        <title>The Physcomitrella genome reveals evolutionary insights into the conquest of land by plants.</title>
        <authorList>
            <person name="Rensing S."/>
            <person name="Lang D."/>
            <person name="Zimmer A."/>
            <person name="Terry A."/>
            <person name="Salamov A."/>
            <person name="Shapiro H."/>
            <person name="Nishiyama T."/>
            <person name="Perroud P.-F."/>
            <person name="Lindquist E."/>
            <person name="Kamisugi Y."/>
            <person name="Tanahashi T."/>
            <person name="Sakakibara K."/>
            <person name="Fujita T."/>
            <person name="Oishi K."/>
            <person name="Shin-I T."/>
            <person name="Kuroki Y."/>
            <person name="Toyoda A."/>
            <person name="Suzuki Y."/>
            <person name="Hashimoto A."/>
            <person name="Yamaguchi K."/>
            <person name="Sugano A."/>
            <person name="Kohara Y."/>
            <person name="Fujiyama A."/>
            <person name="Anterola A."/>
            <person name="Aoki S."/>
            <person name="Ashton N."/>
            <person name="Barbazuk W.B."/>
            <person name="Barker E."/>
            <person name="Bennetzen J."/>
            <person name="Bezanilla M."/>
            <person name="Blankenship R."/>
            <person name="Cho S.H."/>
            <person name="Dutcher S."/>
            <person name="Estelle M."/>
            <person name="Fawcett J.A."/>
            <person name="Gundlach H."/>
            <person name="Hanada K."/>
            <person name="Heyl A."/>
            <person name="Hicks K.A."/>
            <person name="Hugh J."/>
            <person name="Lohr M."/>
            <person name="Mayer K."/>
            <person name="Melkozernov A."/>
            <person name="Murata T."/>
            <person name="Nelson D."/>
            <person name="Pils B."/>
            <person name="Prigge M."/>
            <person name="Reiss B."/>
            <person name="Renner T."/>
            <person name="Rombauts S."/>
            <person name="Rushton P."/>
            <person name="Sanderfoot A."/>
            <person name="Schween G."/>
            <person name="Shiu S.-H."/>
            <person name="Stueber K."/>
            <person name="Theodoulou F.L."/>
            <person name="Tu H."/>
            <person name="Van de Peer Y."/>
            <person name="Verrier P.J."/>
            <person name="Waters E."/>
            <person name="Wood A."/>
            <person name="Yang L."/>
            <person name="Cove D."/>
            <person name="Cuming A."/>
            <person name="Hasebe M."/>
            <person name="Lucas S."/>
            <person name="Mishler D.B."/>
            <person name="Reski R."/>
            <person name="Grigoriev I."/>
            <person name="Quatrano R.S."/>
            <person name="Boore J.L."/>
        </authorList>
    </citation>
    <scope>NUCLEOTIDE SEQUENCE [LARGE SCALE GENOMIC DNA]</scope>
    <source>
        <strain evidence="3 4">cv. Gransden 2004</strain>
    </source>
</reference>
<accession>A0A2K1IY34</accession>
<dbReference type="GO" id="GO:0003729">
    <property type="term" value="F:mRNA binding"/>
    <property type="evidence" value="ECO:0000318"/>
    <property type="project" value="GO_Central"/>
</dbReference>
<evidence type="ECO:0000313" key="3">
    <source>
        <dbReference type="EnsemblPlants" id="PAC:32937969.CDS.1"/>
    </source>
</evidence>
<dbReference type="InterPro" id="IPR000253">
    <property type="entry name" value="FHA_dom"/>
</dbReference>
<dbReference type="InterPro" id="IPR050923">
    <property type="entry name" value="Cell_Proc_Reg/RNA_Proc"/>
</dbReference>
<dbReference type="AlphaFoldDB" id="A0A2K1IY34"/>
<reference evidence="3" key="3">
    <citation type="submission" date="2020-12" db="UniProtKB">
        <authorList>
            <consortium name="EnsemblPlants"/>
        </authorList>
    </citation>
    <scope>IDENTIFICATION</scope>
</reference>
<dbReference type="InterPro" id="IPR008984">
    <property type="entry name" value="SMAD_FHA_dom_sf"/>
</dbReference>
<dbReference type="InParanoid" id="A0A2K1IY34"/>
<sequence>MEESPLSLLIERGPGEGKTFDATQLKRVTIGRTQANDYPIKDPTVSRKHAVIEWRVDHWALVDVGSSNGTFVNRKVLVNDHPVRLQNGDLIRIGESTKIRVQIGTEEEEEENKIEVDGEEQGISVEKWFQQERLRLVQAVHSRGHATILELNQSTEQLKRKFRERDDVH</sequence>
<dbReference type="SUPFAM" id="SSF49879">
    <property type="entry name" value="SMAD/FHA domain"/>
    <property type="match status" value="1"/>
</dbReference>